<protein>
    <recommendedName>
        <fullName evidence="5">7-deoxyloganetic acid glucosyltransferase</fullName>
        <ecNumber evidence="5">2.4.1.323</ecNumber>
    </recommendedName>
</protein>
<evidence type="ECO:0000256" key="3">
    <source>
        <dbReference type="ARBA" id="ARBA00022679"/>
    </source>
</evidence>
<keyword evidence="2" id="KW-0328">Glycosyltransferase</keyword>
<comment type="catalytic activity">
    <reaction evidence="4">
        <text>7-deoxyloganetate + UDP-alpha-D-glucose = 7-deoxyloganate + UDP + H(+)</text>
        <dbReference type="Rhea" id="RHEA:39895"/>
        <dbReference type="ChEBI" id="CHEBI:15378"/>
        <dbReference type="ChEBI" id="CHEBI:58223"/>
        <dbReference type="ChEBI" id="CHEBI:58885"/>
        <dbReference type="ChEBI" id="CHEBI:76844"/>
        <dbReference type="ChEBI" id="CHEBI:76846"/>
        <dbReference type="EC" id="2.4.1.323"/>
    </reaction>
</comment>
<dbReference type="PANTHER" id="PTHR11926">
    <property type="entry name" value="GLUCOSYL/GLUCURONOSYL TRANSFERASES"/>
    <property type="match status" value="1"/>
</dbReference>
<dbReference type="PANTHER" id="PTHR11926:SF1392">
    <property type="entry name" value="GLYCOSYLTRANSFERASE"/>
    <property type="match status" value="1"/>
</dbReference>
<dbReference type="SUPFAM" id="SSF53756">
    <property type="entry name" value="UDP-Glycosyltransferase/glycogen phosphorylase"/>
    <property type="match status" value="2"/>
</dbReference>
<dbReference type="AlphaFoldDB" id="A0A443NLJ2"/>
<evidence type="ECO:0000256" key="1">
    <source>
        <dbReference type="ARBA" id="ARBA00009995"/>
    </source>
</evidence>
<dbReference type="EC" id="2.4.1.323" evidence="5"/>
<name>A0A443NLJ2_9MAGN</name>
<dbReference type="CDD" id="cd03784">
    <property type="entry name" value="GT1_Gtf-like"/>
    <property type="match status" value="2"/>
</dbReference>
<dbReference type="FunFam" id="3.40.50.2000:FF:000040">
    <property type="entry name" value="UDP-glycosyltransferase 76C1"/>
    <property type="match status" value="2"/>
</dbReference>
<keyword evidence="3 6" id="KW-0808">Transferase</keyword>
<gene>
    <name evidence="6" type="ORF">CKAN_00793000</name>
</gene>
<dbReference type="PROSITE" id="PS00375">
    <property type="entry name" value="UDPGT"/>
    <property type="match status" value="2"/>
</dbReference>
<evidence type="ECO:0000256" key="4">
    <source>
        <dbReference type="ARBA" id="ARBA00051827"/>
    </source>
</evidence>
<accession>A0A443NLJ2</accession>
<dbReference type="InterPro" id="IPR002213">
    <property type="entry name" value="UDP_glucos_trans"/>
</dbReference>
<dbReference type="FunFam" id="3.40.50.2000:FF:000065">
    <property type="entry name" value="Glycosyltransferase"/>
    <property type="match status" value="2"/>
</dbReference>
<sequence>MERHREKQVPHVLIFPFPLQGHINSMLGLAKLFSLAGFHITFLNSDHNHHRLLCNADLAAWAARRHGFRFRSISDGLPPDYPRVANNLMPLFDSLKANTKPILRDMLVSDRKLGSEHPVTCIIGDGVMSFVIDVAEEVGLPVISFRTVSACSFWSYFCIPRLVEAGELPFGDDADMDRAITGVPGMESIIRRRDLPNFFRAKEVTDPGLQLVWAETLQTTRSSALILNTFEDLEPQILSHIRVHCPTTYSIGPLHALYRARVSDSADSTDSSSLWKEDKTCTKWLDAQPNGSVLYVSFGSLTVVSRAELVEFWHGLVNSQTRFLWAMRRDLVDGGGDMGQVPEELVGATKERGFLVEWAPQEEVLAHPAVGGFLTHSGWNSTLESVFAGVPMICWPFFADQQINSRFVSEVWRVGLDMKDKCDRETVEKMVRELMLERREEFMKSAEKMAALAKKSISEGGSTYMNLEKLIQDIRTMEKSKSLTSSFSPSPAQGHINSMLSLAKLFSLAGFHITFLNSDHNHQRLLSNAGLAAWAARRHGFRFRSISDGLPPDYPRVANNLMPLFDSLKATTKPILRDMLLSDRKLGSEYPVTCIIVDGVMSFVIDVAEEVGLPVLSFRTTSACSTWCYFCIPKLVEAGELPFGDDADMDRAIEGVLGMESFLRRRDLPHFCRAKEVTDPGLQLVWSETHKMTRSSALVLNTFEDLEPQILSHIRVHWPTTYTIGPVHALLQSRATDSADSTVSSSLWKEDRTCMKWLNGQPHRSVLYISFGSYTVVTRPELLEFWHGLVNSQTRFLWVIRPDLVDGGGDVGQVPEELVGATKERGFLVEWAPQEEVLAHPAVGGFLTHSGWNSTLESMLAGVPMICWPYFADQQINSRYVSEVWRLGLDMKDKCDRETVEKMVRELMEGRRGEFMKSAEEMADLAKKSIEKGGSTYTNLEKLIQDIRAMCS</sequence>
<dbReference type="Gene3D" id="3.40.50.2000">
    <property type="entry name" value="Glycogen Phosphorylase B"/>
    <property type="match status" value="4"/>
</dbReference>
<organism evidence="6 7">
    <name type="scientific">Cinnamomum micranthum f. kanehirae</name>
    <dbReference type="NCBI Taxonomy" id="337451"/>
    <lineage>
        <taxon>Eukaryota</taxon>
        <taxon>Viridiplantae</taxon>
        <taxon>Streptophyta</taxon>
        <taxon>Embryophyta</taxon>
        <taxon>Tracheophyta</taxon>
        <taxon>Spermatophyta</taxon>
        <taxon>Magnoliopsida</taxon>
        <taxon>Magnoliidae</taxon>
        <taxon>Laurales</taxon>
        <taxon>Lauraceae</taxon>
        <taxon>Cinnamomum</taxon>
    </lineage>
</organism>
<dbReference type="OrthoDB" id="5835829at2759"/>
<comment type="similarity">
    <text evidence="1">Belongs to the UDP-glycosyltransferase family.</text>
</comment>
<dbReference type="Proteomes" id="UP000283530">
    <property type="component" value="Unassembled WGS sequence"/>
</dbReference>
<dbReference type="InterPro" id="IPR035595">
    <property type="entry name" value="UDP_glycos_trans_CS"/>
</dbReference>
<dbReference type="GO" id="GO:0102970">
    <property type="term" value="F:7-deoxyloganetic acid glucosyltransferase activity"/>
    <property type="evidence" value="ECO:0007669"/>
    <property type="project" value="UniProtKB-EC"/>
</dbReference>
<evidence type="ECO:0000256" key="5">
    <source>
        <dbReference type="ARBA" id="ARBA00066941"/>
    </source>
</evidence>
<reference evidence="6 7" key="1">
    <citation type="journal article" date="2019" name="Nat. Plants">
        <title>Stout camphor tree genome fills gaps in understanding of flowering plant genome evolution.</title>
        <authorList>
            <person name="Chaw S.M."/>
            <person name="Liu Y.C."/>
            <person name="Wu Y.W."/>
            <person name="Wang H.Y."/>
            <person name="Lin C.I."/>
            <person name="Wu C.S."/>
            <person name="Ke H.M."/>
            <person name="Chang L.Y."/>
            <person name="Hsu C.Y."/>
            <person name="Yang H.T."/>
            <person name="Sudianto E."/>
            <person name="Hsu M.H."/>
            <person name="Wu K.P."/>
            <person name="Wang L.N."/>
            <person name="Leebens-Mack J.H."/>
            <person name="Tsai I.J."/>
        </authorList>
    </citation>
    <scope>NUCLEOTIDE SEQUENCE [LARGE SCALE GENOMIC DNA]</scope>
    <source>
        <strain evidence="7">cv. Chaw 1501</strain>
        <tissue evidence="6">Young leaves</tissue>
    </source>
</reference>
<comment type="caution">
    <text evidence="6">The sequence shown here is derived from an EMBL/GenBank/DDBJ whole genome shotgun (WGS) entry which is preliminary data.</text>
</comment>
<keyword evidence="7" id="KW-1185">Reference proteome</keyword>
<dbReference type="GO" id="GO:0080044">
    <property type="term" value="F:quercetin 7-O-glucosyltransferase activity"/>
    <property type="evidence" value="ECO:0007669"/>
    <property type="project" value="TreeGrafter"/>
</dbReference>
<proteinExistence type="inferred from homology"/>
<dbReference type="GO" id="GO:0080043">
    <property type="term" value="F:quercetin 3-O-glucosyltransferase activity"/>
    <property type="evidence" value="ECO:0007669"/>
    <property type="project" value="TreeGrafter"/>
</dbReference>
<evidence type="ECO:0000313" key="7">
    <source>
        <dbReference type="Proteomes" id="UP000283530"/>
    </source>
</evidence>
<dbReference type="EMBL" id="QPKB01000003">
    <property type="protein sequence ID" value="RWR79358.1"/>
    <property type="molecule type" value="Genomic_DNA"/>
</dbReference>
<evidence type="ECO:0000256" key="2">
    <source>
        <dbReference type="ARBA" id="ARBA00022676"/>
    </source>
</evidence>
<evidence type="ECO:0000313" key="6">
    <source>
        <dbReference type="EMBL" id="RWR79358.1"/>
    </source>
</evidence>
<dbReference type="Pfam" id="PF00201">
    <property type="entry name" value="UDPGT"/>
    <property type="match status" value="2"/>
</dbReference>